<dbReference type="HAMAP" id="MF_00245">
    <property type="entry name" value="UPF0122"/>
    <property type="match status" value="1"/>
</dbReference>
<evidence type="ECO:0000313" key="4">
    <source>
        <dbReference type="EMBL" id="ADL51645.1"/>
    </source>
</evidence>
<dbReference type="InterPro" id="IPR036388">
    <property type="entry name" value="WH-like_DNA-bd_sf"/>
</dbReference>
<dbReference type="AlphaFoldDB" id="D9SLC9"/>
<evidence type="ECO:0000256" key="1">
    <source>
        <dbReference type="ARBA" id="ARBA00008720"/>
    </source>
</evidence>
<dbReference type="STRING" id="573061.Clocel_1901"/>
<protein>
    <recommendedName>
        <fullName evidence="3">UPF0122 protein Clocel_1901</fullName>
    </recommendedName>
</protein>
<reference evidence="4 5" key="1">
    <citation type="submission" date="2010-08" db="EMBL/GenBank/DDBJ databases">
        <title>Complete sequence of Clostridium cellulovorans 743B.</title>
        <authorList>
            <consortium name="US DOE Joint Genome Institute"/>
            <person name="Lucas S."/>
            <person name="Copeland A."/>
            <person name="Lapidus A."/>
            <person name="Cheng J.-F."/>
            <person name="Bruce D."/>
            <person name="Goodwin L."/>
            <person name="Pitluck S."/>
            <person name="Chertkov O."/>
            <person name="Detter J.C."/>
            <person name="Han C."/>
            <person name="Tapia R."/>
            <person name="Land M."/>
            <person name="Hauser L."/>
            <person name="Chang Y.-J."/>
            <person name="Jeffries C."/>
            <person name="Kyrpides N."/>
            <person name="Ivanova N."/>
            <person name="Mikhailova N."/>
            <person name="Hemme C.L."/>
            <person name="Woyke T."/>
        </authorList>
    </citation>
    <scope>NUCLEOTIDE SEQUENCE [LARGE SCALE GENOMIC DNA]</scope>
    <source>
        <strain evidence="5">ATCC 35296 / DSM 3052 / OCM 3 / 743B</strain>
    </source>
</reference>
<comment type="function">
    <text evidence="2 3">Might take part in the signal recognition particle (SRP) pathway. This is inferred from the conservation of its genetic proximity to ftsY/ffh. May be a regulatory protein.</text>
</comment>
<dbReference type="KEGG" id="ccb:Clocel_1901"/>
<keyword evidence="5" id="KW-1185">Reference proteome</keyword>
<dbReference type="Pfam" id="PF04297">
    <property type="entry name" value="UPF0122"/>
    <property type="match status" value="1"/>
</dbReference>
<name>D9SLC9_CLOC7</name>
<dbReference type="InterPro" id="IPR013324">
    <property type="entry name" value="RNA_pol_sigma_r3/r4-like"/>
</dbReference>
<dbReference type="Proteomes" id="UP000002730">
    <property type="component" value="Chromosome"/>
</dbReference>
<sequence length="116" mass="13821">MDDRFEMSLLLDFYGVLLTEKQFDLMKLYYDEDLSLGEIAEINSTSRQATFDTIKRCHKLLYSYEEKLMLLKKSEEEKIFKKVLIEKLQLINTLTDDDRIKTEIDNLKEYVTSTTM</sequence>
<dbReference type="Gene3D" id="1.10.10.10">
    <property type="entry name" value="Winged helix-like DNA-binding domain superfamily/Winged helix DNA-binding domain"/>
    <property type="match status" value="1"/>
</dbReference>
<dbReference type="OrthoDB" id="6392at2"/>
<accession>D9SLC9</accession>
<dbReference type="EMBL" id="CP002160">
    <property type="protein sequence ID" value="ADL51645.1"/>
    <property type="molecule type" value="Genomic_DNA"/>
</dbReference>
<dbReference type="InterPro" id="IPR054831">
    <property type="entry name" value="UPF0122_fam_protein"/>
</dbReference>
<dbReference type="InterPro" id="IPR007394">
    <property type="entry name" value="UPF0122"/>
</dbReference>
<dbReference type="HOGENOM" id="CLU_129218_0_1_9"/>
<proteinExistence type="inferred from homology"/>
<gene>
    <name evidence="4" type="ordered locus">Clocel_1901</name>
</gene>
<organism evidence="4 5">
    <name type="scientific">Clostridium cellulovorans (strain ATCC 35296 / DSM 3052 / OCM 3 / 743B)</name>
    <dbReference type="NCBI Taxonomy" id="573061"/>
    <lineage>
        <taxon>Bacteria</taxon>
        <taxon>Bacillati</taxon>
        <taxon>Bacillota</taxon>
        <taxon>Clostridia</taxon>
        <taxon>Eubacteriales</taxon>
        <taxon>Clostridiaceae</taxon>
        <taxon>Clostridium</taxon>
    </lineage>
</organism>
<comment type="similarity">
    <text evidence="1 3">Belongs to the UPF0122 family.</text>
</comment>
<dbReference type="SUPFAM" id="SSF88659">
    <property type="entry name" value="Sigma3 and sigma4 domains of RNA polymerase sigma factors"/>
    <property type="match status" value="1"/>
</dbReference>
<evidence type="ECO:0000256" key="2">
    <source>
        <dbReference type="ARBA" id="ARBA00024764"/>
    </source>
</evidence>
<dbReference type="eggNOG" id="COG2739">
    <property type="taxonomic scope" value="Bacteria"/>
</dbReference>
<evidence type="ECO:0000256" key="3">
    <source>
        <dbReference type="HAMAP-Rule" id="MF_00245"/>
    </source>
</evidence>
<dbReference type="NCBIfam" id="NF001072">
    <property type="entry name" value="PRK00118.2-2"/>
    <property type="match status" value="1"/>
</dbReference>
<dbReference type="PANTHER" id="PTHR40083">
    <property type="entry name" value="UPF0122 PROTEIN CBO2450/CLC_2298"/>
    <property type="match status" value="1"/>
</dbReference>
<evidence type="ECO:0000313" key="5">
    <source>
        <dbReference type="Proteomes" id="UP000002730"/>
    </source>
</evidence>
<dbReference type="PANTHER" id="PTHR40083:SF1">
    <property type="entry name" value="UPF0122 PROTEIN YLXM"/>
    <property type="match status" value="1"/>
</dbReference>
<dbReference type="NCBIfam" id="NF045758">
    <property type="entry name" value="YlxM"/>
    <property type="match status" value="1"/>
</dbReference>